<dbReference type="EMBL" id="JAAKYA010000079">
    <property type="protein sequence ID" value="NGO40070.1"/>
    <property type="molecule type" value="Genomic_DNA"/>
</dbReference>
<keyword evidence="4 7" id="KW-0689">Ribosomal protein</keyword>
<keyword evidence="5 7" id="KW-0687">Ribonucleoprotein</keyword>
<dbReference type="GO" id="GO:0006412">
    <property type="term" value="P:translation"/>
    <property type="evidence" value="ECO:0007669"/>
    <property type="project" value="UniProtKB-UniRule"/>
</dbReference>
<evidence type="ECO:0000256" key="3">
    <source>
        <dbReference type="ARBA" id="ARBA00022884"/>
    </source>
</evidence>
<dbReference type="CDD" id="cd00432">
    <property type="entry name" value="Ribosomal_L18_L5e"/>
    <property type="match status" value="1"/>
</dbReference>
<dbReference type="PANTHER" id="PTHR12899:SF3">
    <property type="entry name" value="LARGE RIBOSOMAL SUBUNIT PROTEIN UL18M"/>
    <property type="match status" value="1"/>
</dbReference>
<accession>A0A6M1S446</accession>
<reference evidence="8 9" key="1">
    <citation type="submission" date="2020-02" db="EMBL/GenBank/DDBJ databases">
        <title>Draft genome sequence of Limisphaera ngatamarikiensis NGM72.4T, a thermophilic Verrucomicrobia grouped in subdivision 3.</title>
        <authorList>
            <person name="Carere C.R."/>
            <person name="Steen J."/>
            <person name="Hugenholtz P."/>
            <person name="Stott M.B."/>
        </authorList>
    </citation>
    <scope>NUCLEOTIDE SEQUENCE [LARGE SCALE GENOMIC DNA]</scope>
    <source>
        <strain evidence="8 9">NGM72.4</strain>
    </source>
</reference>
<evidence type="ECO:0000256" key="2">
    <source>
        <dbReference type="ARBA" id="ARBA00022730"/>
    </source>
</evidence>
<evidence type="ECO:0000313" key="8">
    <source>
        <dbReference type="EMBL" id="NGO40070.1"/>
    </source>
</evidence>
<dbReference type="HAMAP" id="MF_01337_B">
    <property type="entry name" value="Ribosomal_uL18_B"/>
    <property type="match status" value="1"/>
</dbReference>
<dbReference type="NCBIfam" id="TIGR00060">
    <property type="entry name" value="L18_bact"/>
    <property type="match status" value="1"/>
</dbReference>
<dbReference type="RefSeq" id="WP_165108386.1">
    <property type="nucleotide sequence ID" value="NZ_JAAKYA010000079.1"/>
</dbReference>
<name>A0A6M1S446_9BACT</name>
<evidence type="ECO:0000313" key="9">
    <source>
        <dbReference type="Proteomes" id="UP000477311"/>
    </source>
</evidence>
<comment type="subunit">
    <text evidence="7">Part of the 50S ribosomal subunit; part of the 5S rRNA/L5/L18/L25 subcomplex. Contacts the 5S and 23S rRNAs.</text>
</comment>
<sequence>MRVELKHERARKRHWRVRKKVSGTPERPRMSVCFTNKHIYVQFIDDTKGVTLAAVSTLSRSLPEQEKLGANVRSARIIGRLAAEAALARGIRKVVFDRGSARYHWSMGKDGQPVYGKVAALAMAAREAGLEF</sequence>
<keyword evidence="2 7" id="KW-0699">rRNA-binding</keyword>
<keyword evidence="9" id="KW-1185">Reference proteome</keyword>
<dbReference type="InterPro" id="IPR005484">
    <property type="entry name" value="Ribosomal_uL18_bac/plant/anim"/>
</dbReference>
<evidence type="ECO:0000256" key="1">
    <source>
        <dbReference type="ARBA" id="ARBA00007116"/>
    </source>
</evidence>
<dbReference type="GO" id="GO:0003735">
    <property type="term" value="F:structural constituent of ribosome"/>
    <property type="evidence" value="ECO:0007669"/>
    <property type="project" value="InterPro"/>
</dbReference>
<gene>
    <name evidence="7" type="primary">rplR</name>
    <name evidence="8" type="ORF">G4L39_11805</name>
</gene>
<dbReference type="GO" id="GO:0008097">
    <property type="term" value="F:5S rRNA binding"/>
    <property type="evidence" value="ECO:0007669"/>
    <property type="project" value="TreeGrafter"/>
</dbReference>
<dbReference type="GO" id="GO:0022625">
    <property type="term" value="C:cytosolic large ribosomal subunit"/>
    <property type="evidence" value="ECO:0007669"/>
    <property type="project" value="TreeGrafter"/>
</dbReference>
<protein>
    <recommendedName>
        <fullName evidence="6 7">Large ribosomal subunit protein uL18</fullName>
    </recommendedName>
</protein>
<proteinExistence type="inferred from homology"/>
<dbReference type="SUPFAM" id="SSF53137">
    <property type="entry name" value="Translational machinery components"/>
    <property type="match status" value="1"/>
</dbReference>
<comment type="caution">
    <text evidence="8">The sequence shown here is derived from an EMBL/GenBank/DDBJ whole genome shotgun (WGS) entry which is preliminary data.</text>
</comment>
<dbReference type="AlphaFoldDB" id="A0A6M1S446"/>
<comment type="function">
    <text evidence="7">This is one of the proteins that bind and probably mediate the attachment of the 5S RNA into the large ribosomal subunit, where it forms part of the central protuberance.</text>
</comment>
<dbReference type="Gene3D" id="3.30.420.100">
    <property type="match status" value="1"/>
</dbReference>
<evidence type="ECO:0000256" key="5">
    <source>
        <dbReference type="ARBA" id="ARBA00023274"/>
    </source>
</evidence>
<evidence type="ECO:0000256" key="6">
    <source>
        <dbReference type="ARBA" id="ARBA00035197"/>
    </source>
</evidence>
<dbReference type="Proteomes" id="UP000477311">
    <property type="component" value="Unassembled WGS sequence"/>
</dbReference>
<dbReference type="PANTHER" id="PTHR12899">
    <property type="entry name" value="39S RIBOSOMAL PROTEIN L18, MITOCHONDRIAL"/>
    <property type="match status" value="1"/>
</dbReference>
<dbReference type="InterPro" id="IPR004389">
    <property type="entry name" value="Ribosomal_uL18_bac-type"/>
</dbReference>
<evidence type="ECO:0000256" key="4">
    <source>
        <dbReference type="ARBA" id="ARBA00022980"/>
    </source>
</evidence>
<dbReference type="Pfam" id="PF00861">
    <property type="entry name" value="Ribosomal_L18p"/>
    <property type="match status" value="1"/>
</dbReference>
<keyword evidence="3 7" id="KW-0694">RNA-binding</keyword>
<organism evidence="8 9">
    <name type="scientific">Limisphaera ngatamarikiensis</name>
    <dbReference type="NCBI Taxonomy" id="1324935"/>
    <lineage>
        <taxon>Bacteria</taxon>
        <taxon>Pseudomonadati</taxon>
        <taxon>Verrucomicrobiota</taxon>
        <taxon>Verrucomicrobiia</taxon>
        <taxon>Limisphaerales</taxon>
        <taxon>Limisphaeraceae</taxon>
        <taxon>Limisphaera</taxon>
    </lineage>
</organism>
<evidence type="ECO:0000256" key="7">
    <source>
        <dbReference type="HAMAP-Rule" id="MF_01337"/>
    </source>
</evidence>
<comment type="similarity">
    <text evidence="1 7">Belongs to the universal ribosomal protein uL18 family.</text>
</comment>
<dbReference type="InterPro" id="IPR057268">
    <property type="entry name" value="Ribosomal_L18"/>
</dbReference>